<gene>
    <name evidence="1" type="ORF">Zmor_007999</name>
</gene>
<reference evidence="1" key="1">
    <citation type="journal article" date="2023" name="G3 (Bethesda)">
        <title>Whole genome assemblies of Zophobas morio and Tenebrio molitor.</title>
        <authorList>
            <person name="Kaur S."/>
            <person name="Stinson S.A."/>
            <person name="diCenzo G.C."/>
        </authorList>
    </citation>
    <scope>NUCLEOTIDE SEQUENCE</scope>
    <source>
        <strain evidence="1">QUZm001</strain>
    </source>
</reference>
<evidence type="ECO:0000313" key="2">
    <source>
        <dbReference type="Proteomes" id="UP001168821"/>
    </source>
</evidence>
<keyword evidence="2" id="KW-1185">Reference proteome</keyword>
<dbReference type="Proteomes" id="UP001168821">
    <property type="component" value="Unassembled WGS sequence"/>
</dbReference>
<accession>A0AA38MQ00</accession>
<comment type="caution">
    <text evidence="1">The sequence shown here is derived from an EMBL/GenBank/DDBJ whole genome shotgun (WGS) entry which is preliminary data.</text>
</comment>
<proteinExistence type="predicted"/>
<evidence type="ECO:0000313" key="1">
    <source>
        <dbReference type="EMBL" id="KAJ3663772.1"/>
    </source>
</evidence>
<name>A0AA38MQ00_9CUCU</name>
<protein>
    <submittedName>
        <fullName evidence="1">Uncharacterized protein</fullName>
    </submittedName>
</protein>
<dbReference type="EMBL" id="JALNTZ010000002">
    <property type="protein sequence ID" value="KAJ3663772.1"/>
    <property type="molecule type" value="Genomic_DNA"/>
</dbReference>
<dbReference type="AlphaFoldDB" id="A0AA38MQ00"/>
<sequence length="73" mass="8576">MLLPDETYEQGAVVAGHLLAMLRVYDDFLARYRIRPEFFCRYREKEALQKRLSRVVEAASRSSRRHSSSQGEQ</sequence>
<organism evidence="1 2">
    <name type="scientific">Zophobas morio</name>
    <dbReference type="NCBI Taxonomy" id="2755281"/>
    <lineage>
        <taxon>Eukaryota</taxon>
        <taxon>Metazoa</taxon>
        <taxon>Ecdysozoa</taxon>
        <taxon>Arthropoda</taxon>
        <taxon>Hexapoda</taxon>
        <taxon>Insecta</taxon>
        <taxon>Pterygota</taxon>
        <taxon>Neoptera</taxon>
        <taxon>Endopterygota</taxon>
        <taxon>Coleoptera</taxon>
        <taxon>Polyphaga</taxon>
        <taxon>Cucujiformia</taxon>
        <taxon>Tenebrionidae</taxon>
        <taxon>Zophobas</taxon>
    </lineage>
</organism>